<feature type="region of interest" description="Disordered" evidence="5">
    <location>
        <begin position="453"/>
        <end position="482"/>
    </location>
</feature>
<dbReference type="GO" id="GO:0016020">
    <property type="term" value="C:membrane"/>
    <property type="evidence" value="ECO:0007669"/>
    <property type="project" value="UniProtKB-SubCell"/>
</dbReference>
<keyword evidence="4 6" id="KW-0472">Membrane</keyword>
<evidence type="ECO:0000256" key="1">
    <source>
        <dbReference type="ARBA" id="ARBA00004141"/>
    </source>
</evidence>
<dbReference type="RefSeq" id="XP_033530785.1">
    <property type="nucleotide sequence ID" value="XM_033677211.1"/>
</dbReference>
<dbReference type="InterPro" id="IPR008521">
    <property type="entry name" value="Mg_trans_NIPA"/>
</dbReference>
<reference evidence="9" key="3">
    <citation type="submission" date="2025-04" db="UniProtKB">
        <authorList>
            <consortium name="RefSeq"/>
        </authorList>
    </citation>
    <scope>IDENTIFICATION</scope>
    <source>
        <strain evidence="9">CBS 781.70</strain>
    </source>
</reference>
<keyword evidence="3 6" id="KW-1133">Transmembrane helix</keyword>
<feature type="compositionally biased region" description="Basic and acidic residues" evidence="5">
    <location>
        <begin position="378"/>
        <end position="387"/>
    </location>
</feature>
<reference evidence="7 9" key="1">
    <citation type="submission" date="2020-01" db="EMBL/GenBank/DDBJ databases">
        <authorList>
            <consortium name="DOE Joint Genome Institute"/>
            <person name="Haridas S."/>
            <person name="Albert R."/>
            <person name="Binder M."/>
            <person name="Bloem J."/>
            <person name="Labutti K."/>
            <person name="Salamov A."/>
            <person name="Andreopoulos B."/>
            <person name="Baker S.E."/>
            <person name="Barry K."/>
            <person name="Bills G."/>
            <person name="Bluhm B.H."/>
            <person name="Cannon C."/>
            <person name="Castanera R."/>
            <person name="Culley D.E."/>
            <person name="Daum C."/>
            <person name="Ezra D."/>
            <person name="Gonzalez J.B."/>
            <person name="Henrissat B."/>
            <person name="Kuo A."/>
            <person name="Liang C."/>
            <person name="Lipzen A."/>
            <person name="Lutzoni F."/>
            <person name="Magnuson J."/>
            <person name="Mondo S."/>
            <person name="Nolan M."/>
            <person name="Ohm R."/>
            <person name="Pangilinan J."/>
            <person name="Park H.-J."/>
            <person name="Ramirez L."/>
            <person name="Alfaro M."/>
            <person name="Sun H."/>
            <person name="Tritt A."/>
            <person name="Yoshinaga Y."/>
            <person name="Zwiers L.-H."/>
            <person name="Turgeon B.G."/>
            <person name="Goodwin S.B."/>
            <person name="Spatafora J.W."/>
            <person name="Crous P.W."/>
            <person name="Grigoriev I.V."/>
        </authorList>
    </citation>
    <scope>NUCLEOTIDE SEQUENCE</scope>
    <source>
        <strain evidence="7 9">CBS 781.70</strain>
    </source>
</reference>
<name>A0A6G1FTQ6_9PEZI</name>
<dbReference type="OrthoDB" id="2504919at2759"/>
<feature type="transmembrane region" description="Helical" evidence="6">
    <location>
        <begin position="109"/>
        <end position="129"/>
    </location>
</feature>
<dbReference type="PANTHER" id="PTHR12570">
    <property type="match status" value="1"/>
</dbReference>
<evidence type="ECO:0000256" key="3">
    <source>
        <dbReference type="ARBA" id="ARBA00022989"/>
    </source>
</evidence>
<gene>
    <name evidence="7 9" type="ORF">P152DRAFT_423441</name>
</gene>
<feature type="transmembrane region" description="Helical" evidence="6">
    <location>
        <begin position="6"/>
        <end position="30"/>
    </location>
</feature>
<dbReference type="PANTHER" id="PTHR12570:SF86">
    <property type="entry name" value="ADR321CP"/>
    <property type="match status" value="1"/>
</dbReference>
<reference evidence="9" key="2">
    <citation type="submission" date="2020-04" db="EMBL/GenBank/DDBJ databases">
        <authorList>
            <consortium name="NCBI Genome Project"/>
        </authorList>
    </citation>
    <scope>NUCLEOTIDE SEQUENCE</scope>
    <source>
        <strain evidence="9">CBS 781.70</strain>
    </source>
</reference>
<feature type="compositionally biased region" description="Polar residues" evidence="5">
    <location>
        <begin position="402"/>
        <end position="419"/>
    </location>
</feature>
<feature type="transmembrane region" description="Helical" evidence="6">
    <location>
        <begin position="289"/>
        <end position="307"/>
    </location>
</feature>
<dbReference type="GO" id="GO:0015095">
    <property type="term" value="F:magnesium ion transmembrane transporter activity"/>
    <property type="evidence" value="ECO:0007669"/>
    <property type="project" value="InterPro"/>
</dbReference>
<organism evidence="7">
    <name type="scientific">Eremomyces bilateralis CBS 781.70</name>
    <dbReference type="NCBI Taxonomy" id="1392243"/>
    <lineage>
        <taxon>Eukaryota</taxon>
        <taxon>Fungi</taxon>
        <taxon>Dikarya</taxon>
        <taxon>Ascomycota</taxon>
        <taxon>Pezizomycotina</taxon>
        <taxon>Dothideomycetes</taxon>
        <taxon>Dothideomycetes incertae sedis</taxon>
        <taxon>Eremomycetales</taxon>
        <taxon>Eremomycetaceae</taxon>
        <taxon>Eremomyces</taxon>
    </lineage>
</organism>
<feature type="transmembrane region" description="Helical" evidence="6">
    <location>
        <begin position="225"/>
        <end position="244"/>
    </location>
</feature>
<feature type="transmembrane region" description="Helical" evidence="6">
    <location>
        <begin position="82"/>
        <end position="102"/>
    </location>
</feature>
<evidence type="ECO:0000256" key="2">
    <source>
        <dbReference type="ARBA" id="ARBA00022692"/>
    </source>
</evidence>
<comment type="subcellular location">
    <subcellularLocation>
        <location evidence="1">Membrane</location>
        <topology evidence="1">Multi-pass membrane protein</topology>
    </subcellularLocation>
</comment>
<proteinExistence type="predicted"/>
<dbReference type="EMBL" id="ML975175">
    <property type="protein sequence ID" value="KAF1809154.1"/>
    <property type="molecule type" value="Genomic_DNA"/>
</dbReference>
<dbReference type="Proteomes" id="UP000504638">
    <property type="component" value="Unplaced"/>
</dbReference>
<dbReference type="SUPFAM" id="SSF103481">
    <property type="entry name" value="Multidrug resistance efflux transporter EmrE"/>
    <property type="match status" value="1"/>
</dbReference>
<keyword evidence="2 6" id="KW-0812">Transmembrane</keyword>
<accession>A0A6G1FTQ6</accession>
<evidence type="ECO:0000313" key="9">
    <source>
        <dbReference type="RefSeq" id="XP_033530785.1"/>
    </source>
</evidence>
<keyword evidence="8" id="KW-1185">Reference proteome</keyword>
<feature type="transmembrane region" description="Helical" evidence="6">
    <location>
        <begin position="256"/>
        <end position="277"/>
    </location>
</feature>
<evidence type="ECO:0000313" key="8">
    <source>
        <dbReference type="Proteomes" id="UP000504638"/>
    </source>
</evidence>
<dbReference type="Pfam" id="PF05653">
    <property type="entry name" value="Mg_trans_NIPA"/>
    <property type="match status" value="1"/>
</dbReference>
<dbReference type="GeneID" id="54417781"/>
<evidence type="ECO:0000313" key="7">
    <source>
        <dbReference type="EMBL" id="KAF1809154.1"/>
    </source>
</evidence>
<feature type="transmembrane region" description="Helical" evidence="6">
    <location>
        <begin position="183"/>
        <end position="205"/>
    </location>
</feature>
<evidence type="ECO:0000256" key="6">
    <source>
        <dbReference type="SAM" id="Phobius"/>
    </source>
</evidence>
<dbReference type="Gene3D" id="1.10.3730.20">
    <property type="match status" value="1"/>
</dbReference>
<dbReference type="AlphaFoldDB" id="A0A6G1FTQ6"/>
<feature type="transmembrane region" description="Helical" evidence="6">
    <location>
        <begin position="149"/>
        <end position="171"/>
    </location>
</feature>
<feature type="transmembrane region" description="Helical" evidence="6">
    <location>
        <begin position="56"/>
        <end position="76"/>
    </location>
</feature>
<feature type="region of interest" description="Disordered" evidence="5">
    <location>
        <begin position="353"/>
        <end position="419"/>
    </location>
</feature>
<dbReference type="InterPro" id="IPR037185">
    <property type="entry name" value="EmrE-like"/>
</dbReference>
<evidence type="ECO:0000256" key="5">
    <source>
        <dbReference type="SAM" id="MobiDB-lite"/>
    </source>
</evidence>
<sequence>MGGLSPGATIAIGVLVGLISTCAQSIGLTLQRKSHMIEDEKEHQHTRRPPYRRRRWQLGMAMFILANLIGSTIQITMLPLPVLSTLHASGLVFNTICASVMLKEPFTYYSLAGTILVAGGAGLIAYFGALSEPSHNLDQLLSLMVRPEFLVWFFGTFFVMAIVAVTIWVSNRLFNPATPRMRLFRGMCFGFLSGVLSAHGLLIAKSAVELFVRSISDRNNQFNRWQSWIILLGLLGFALLQLYCLHLGLRIVSTSVLYPFVFCIYNIVSILNGLIYFHQASRLPSLDAGLIALGTAILLSGVLALSWRLEDEHGLGKAPQGRPRITSHLTAPSAVLTPGPELLEFEDEAVSETERDRHARFSRTYAEDVESGVPVRPRTRDRPHPGHSETTPLLRTRPRHPNISTPKSLSPVTDRSLSFKNRPVRPRSLTLNVPEDAAEIWDELNDRGEDSMRRSSASMIPSRGSLRSPVSRRARRARMMGGPNRRATALGLDFGTIRTTGQRWWDRMQRPSISQDNDHLDTEGEELLVDHGRNRSWLGGDSNGNAQERGDDGLGGWFKLRWWKRRGRQIDDDGGGDAV</sequence>
<protein>
    <recommendedName>
        <fullName evidence="10">DUF803-domain-containing protein</fullName>
    </recommendedName>
</protein>
<evidence type="ECO:0008006" key="10">
    <source>
        <dbReference type="Google" id="ProtNLM"/>
    </source>
</evidence>
<evidence type="ECO:0000256" key="4">
    <source>
        <dbReference type="ARBA" id="ARBA00023136"/>
    </source>
</evidence>